<dbReference type="SMART" id="SM00823">
    <property type="entry name" value="PKS_PP"/>
    <property type="match status" value="1"/>
</dbReference>
<dbReference type="InterPro" id="IPR036736">
    <property type="entry name" value="ACP-like_sf"/>
</dbReference>
<dbReference type="FunFam" id="3.40.50.980:FF:000001">
    <property type="entry name" value="Non-ribosomal peptide synthetase"/>
    <property type="match status" value="1"/>
</dbReference>
<dbReference type="GO" id="GO:0005737">
    <property type="term" value="C:cytoplasm"/>
    <property type="evidence" value="ECO:0007669"/>
    <property type="project" value="TreeGrafter"/>
</dbReference>
<dbReference type="InterPro" id="IPR020459">
    <property type="entry name" value="AMP-binding"/>
</dbReference>
<dbReference type="Gene3D" id="3.40.50.1820">
    <property type="entry name" value="alpha/beta hydrolase"/>
    <property type="match status" value="1"/>
</dbReference>
<dbReference type="GO" id="GO:0031177">
    <property type="term" value="F:phosphopantetheine binding"/>
    <property type="evidence" value="ECO:0007669"/>
    <property type="project" value="InterPro"/>
</dbReference>
<dbReference type="EMBL" id="AP035881">
    <property type="protein sequence ID" value="BFP48354.1"/>
    <property type="molecule type" value="Genomic_DNA"/>
</dbReference>
<feature type="domain" description="Carrier" evidence="5">
    <location>
        <begin position="761"/>
        <end position="836"/>
    </location>
</feature>
<evidence type="ECO:0000256" key="4">
    <source>
        <dbReference type="SAM" id="MobiDB-lite"/>
    </source>
</evidence>
<protein>
    <recommendedName>
        <fullName evidence="5">Carrier domain-containing protein</fullName>
    </recommendedName>
</protein>
<dbReference type="InterPro" id="IPR023213">
    <property type="entry name" value="CAT-like_dom_sf"/>
</dbReference>
<organism evidence="6">
    <name type="scientific">Kitasatospora sp. CMC57</name>
    <dbReference type="NCBI Taxonomy" id="3231513"/>
    <lineage>
        <taxon>Bacteria</taxon>
        <taxon>Bacillati</taxon>
        <taxon>Actinomycetota</taxon>
        <taxon>Actinomycetes</taxon>
        <taxon>Kitasatosporales</taxon>
        <taxon>Streptomycetaceae</taxon>
        <taxon>Kitasatospora</taxon>
    </lineage>
</organism>
<dbReference type="Gene3D" id="3.30.559.10">
    <property type="entry name" value="Chloramphenicol acetyltransferase-like domain"/>
    <property type="match status" value="1"/>
</dbReference>
<dbReference type="CDD" id="cd05930">
    <property type="entry name" value="A_NRPS"/>
    <property type="match status" value="1"/>
</dbReference>
<feature type="compositionally biased region" description="Low complexity" evidence="4">
    <location>
        <begin position="1"/>
        <end position="26"/>
    </location>
</feature>
<dbReference type="InterPro" id="IPR020806">
    <property type="entry name" value="PKS_PP-bd"/>
</dbReference>
<dbReference type="PRINTS" id="PR00154">
    <property type="entry name" value="AMPBINDING"/>
</dbReference>
<dbReference type="InterPro" id="IPR000873">
    <property type="entry name" value="AMP-dep_synth/lig_dom"/>
</dbReference>
<evidence type="ECO:0000256" key="2">
    <source>
        <dbReference type="ARBA" id="ARBA00022450"/>
    </source>
</evidence>
<dbReference type="FunFam" id="3.40.50.12780:FF:000012">
    <property type="entry name" value="Non-ribosomal peptide synthetase"/>
    <property type="match status" value="1"/>
</dbReference>
<dbReference type="Gene3D" id="3.30.559.30">
    <property type="entry name" value="Nonribosomal peptide synthetase, condensation domain"/>
    <property type="match status" value="2"/>
</dbReference>
<dbReference type="GO" id="GO:0044550">
    <property type="term" value="P:secondary metabolite biosynthetic process"/>
    <property type="evidence" value="ECO:0007669"/>
    <property type="project" value="TreeGrafter"/>
</dbReference>
<dbReference type="InterPro" id="IPR010071">
    <property type="entry name" value="AA_adenyl_dom"/>
</dbReference>
<feature type="region of interest" description="Disordered" evidence="4">
    <location>
        <begin position="678"/>
        <end position="703"/>
    </location>
</feature>
<reference evidence="6" key="1">
    <citation type="submission" date="2024-07" db="EMBL/GenBank/DDBJ databases">
        <title>Complete genome sequences of cellulolytic bacteria, Kitasatospora sp. CMC57 and Streptomyces sp. CMC78, isolated from Japanese agricultural soil.</title>
        <authorList>
            <person name="Hashimoto T."/>
            <person name="Ito M."/>
            <person name="Iwamoto M."/>
            <person name="Fukahori D."/>
            <person name="Shoda T."/>
            <person name="Sakoda M."/>
            <person name="Morohoshi T."/>
            <person name="Mitsuboshi M."/>
            <person name="Nishizawa T."/>
        </authorList>
    </citation>
    <scope>NUCLEOTIDE SEQUENCE</scope>
    <source>
        <strain evidence="6">CMC57</strain>
    </source>
</reference>
<dbReference type="Pfam" id="PF13193">
    <property type="entry name" value="AMP-binding_C"/>
    <property type="match status" value="1"/>
</dbReference>
<comment type="cofactor">
    <cofactor evidence="1">
        <name>pantetheine 4'-phosphate</name>
        <dbReference type="ChEBI" id="CHEBI:47942"/>
    </cofactor>
</comment>
<dbReference type="SUPFAM" id="SSF56801">
    <property type="entry name" value="Acetyl-CoA synthetase-like"/>
    <property type="match status" value="1"/>
</dbReference>
<dbReference type="Gene3D" id="3.40.50.12780">
    <property type="entry name" value="N-terminal domain of ligase-like"/>
    <property type="match status" value="1"/>
</dbReference>
<gene>
    <name evidence="6" type="ORF">KCMC57_47220</name>
</gene>
<dbReference type="NCBIfam" id="TIGR01733">
    <property type="entry name" value="AA-adenyl-dom"/>
    <property type="match status" value="1"/>
</dbReference>
<dbReference type="InterPro" id="IPR045851">
    <property type="entry name" value="AMP-bd_C_sf"/>
</dbReference>
<dbReference type="SUPFAM" id="SSF47336">
    <property type="entry name" value="ACP-like"/>
    <property type="match status" value="1"/>
</dbReference>
<name>A0AB33K4E7_9ACTN</name>
<dbReference type="InterPro" id="IPR029058">
    <property type="entry name" value="AB_hydrolase_fold"/>
</dbReference>
<dbReference type="Gene3D" id="3.30.300.30">
    <property type="match status" value="1"/>
</dbReference>
<evidence type="ECO:0000256" key="1">
    <source>
        <dbReference type="ARBA" id="ARBA00001957"/>
    </source>
</evidence>
<dbReference type="PROSITE" id="PS00455">
    <property type="entry name" value="AMP_BINDING"/>
    <property type="match status" value="1"/>
</dbReference>
<feature type="compositionally biased region" description="Basic and acidic residues" evidence="4">
    <location>
        <begin position="27"/>
        <end position="39"/>
    </location>
</feature>
<dbReference type="Pfam" id="PF00501">
    <property type="entry name" value="AMP-binding"/>
    <property type="match status" value="1"/>
</dbReference>
<feature type="region of interest" description="Disordered" evidence="4">
    <location>
        <begin position="1"/>
        <end position="44"/>
    </location>
</feature>
<dbReference type="RefSeq" id="WP_407990590.1">
    <property type="nucleotide sequence ID" value="NZ_AP035881.2"/>
</dbReference>
<dbReference type="PANTHER" id="PTHR45527">
    <property type="entry name" value="NONRIBOSOMAL PEPTIDE SYNTHETASE"/>
    <property type="match status" value="1"/>
</dbReference>
<dbReference type="InterPro" id="IPR009081">
    <property type="entry name" value="PP-bd_ACP"/>
</dbReference>
<dbReference type="AlphaFoldDB" id="A0AB33K4E7"/>
<evidence type="ECO:0000256" key="3">
    <source>
        <dbReference type="ARBA" id="ARBA00022553"/>
    </source>
</evidence>
<keyword evidence="3" id="KW-0597">Phosphoprotein</keyword>
<sequence>MTLPETPPTEAAATAPTTEPTAAAELPLDRPHPAHRDLRAGSVPFAAPGGSTALLRKIGEERGAGIPAAALALYLTLLHRYGGQSGLTVGVTNSAGVTSAVHVEAVGSFRDLVGQAGAALARAEQATTTTAVHPWPGFSCLPAARPAPVTTVHDLDLQLHYSDGELTGNLVFAADVLDPATARRAVEHLLRLLDSAVTAPDAPVAGLPLLTAAEEATVGALNGDPGEPTELGFHQLFEEQAARTPEAVAVRSADAVLSYRELNERANQLAHLLGELGVGPEVTVGLCADRDIRLLVAVLGVLKAGGAYVPVDPNDPAARRDAILDDAAVRVVVTTAPLGTGHQVVELDTRFQVLASRPTENPVPGRPVADDAAYLLYTSGSTGTPKGVVIEHRQLVSYTRAVIRRLGIDGPLSFAMVQPLTVDSSVTSFAPPLCTGGQVHLMSREAGLDADKLADWAQTWGVDVLKIAPSHLRALQSSPRFAELLPRRLLVIGGEASDWRWLRALQRLVPHCRVFNHYGPTETTVGVLTLAVADHPEAGWETAPIGVPLPGTRAHVVDPAGRTTPVGVAGELLIGGDNLARGYHRRDDLTAAAFVPDTLGGGPGTRLYRTGDIVRRLADGTIAFLGRRDDQIKVRGFRVTLGEIEAALKNHPEVRHAVAIVREDAPGDRRVVAYVEPHGTASATGTGTGTGTGTADGTETGTADGFDTAGLERHLRERLSPHMVPQVIVPLDRLPLSVHGKVDRSRLPRPTEPTTVTVPLPPRGELERLVARVWQEVFRTEAVGTDQNFFDLGGHSLLMVELHHRLRAATGREIELLDLFQHTTVRAQAELLSGQGQGTAPASARGRGVQQNALLKRRRQQLQAKRGHHE</sequence>
<dbReference type="GO" id="GO:0043041">
    <property type="term" value="P:amino acid activation for nonribosomal peptide biosynthetic process"/>
    <property type="evidence" value="ECO:0007669"/>
    <property type="project" value="TreeGrafter"/>
</dbReference>
<dbReference type="Pfam" id="PF00550">
    <property type="entry name" value="PP-binding"/>
    <property type="match status" value="1"/>
</dbReference>
<dbReference type="InterPro" id="IPR025110">
    <property type="entry name" value="AMP-bd_C"/>
</dbReference>
<dbReference type="InterPro" id="IPR020845">
    <property type="entry name" value="AMP-binding_CS"/>
</dbReference>
<dbReference type="SUPFAM" id="SSF52777">
    <property type="entry name" value="CoA-dependent acyltransferases"/>
    <property type="match status" value="1"/>
</dbReference>
<dbReference type="PROSITE" id="PS50075">
    <property type="entry name" value="CARRIER"/>
    <property type="match status" value="1"/>
</dbReference>
<evidence type="ECO:0000313" key="6">
    <source>
        <dbReference type="EMBL" id="BFP48354.1"/>
    </source>
</evidence>
<evidence type="ECO:0000259" key="5">
    <source>
        <dbReference type="PROSITE" id="PS50075"/>
    </source>
</evidence>
<keyword evidence="2" id="KW-0596">Phosphopantetheine</keyword>
<dbReference type="GO" id="GO:0017000">
    <property type="term" value="P:antibiotic biosynthetic process"/>
    <property type="evidence" value="ECO:0007669"/>
    <property type="project" value="UniProtKB-ARBA"/>
</dbReference>
<dbReference type="PANTHER" id="PTHR45527:SF1">
    <property type="entry name" value="FATTY ACID SYNTHASE"/>
    <property type="match status" value="1"/>
</dbReference>
<dbReference type="InterPro" id="IPR042099">
    <property type="entry name" value="ANL_N_sf"/>
</dbReference>
<accession>A0AB33K4E7</accession>
<proteinExistence type="predicted"/>